<sequence length="102" mass="11965">MGSILNKQHINESLELTNLTKTTRSKSVTENQDDFEECILVWLDSANQYNDDWIEESNHAREIINNLKTFDNPNDCINFIKMVVNDKVFLFVSQYELFIGFN</sequence>
<comment type="caution">
    <text evidence="1">The sequence shown here is derived from an EMBL/GenBank/DDBJ whole genome shotgun (WGS) entry which is preliminary data.</text>
</comment>
<protein>
    <submittedName>
        <fullName evidence="1">Uncharacterized protein</fullName>
    </submittedName>
</protein>
<gene>
    <name evidence="1" type="ORF">BYL167_LOCUS63804</name>
</gene>
<dbReference type="Proteomes" id="UP000681967">
    <property type="component" value="Unassembled WGS sequence"/>
</dbReference>
<accession>A0A8S3EZC1</accession>
<dbReference type="AlphaFoldDB" id="A0A8S3EZC1"/>
<proteinExistence type="predicted"/>
<evidence type="ECO:0000313" key="2">
    <source>
        <dbReference type="Proteomes" id="UP000681967"/>
    </source>
</evidence>
<dbReference type="EMBL" id="CAJOBH010237406">
    <property type="protein sequence ID" value="CAF5096324.1"/>
    <property type="molecule type" value="Genomic_DNA"/>
</dbReference>
<reference evidence="1" key="1">
    <citation type="submission" date="2021-02" db="EMBL/GenBank/DDBJ databases">
        <authorList>
            <person name="Nowell W R."/>
        </authorList>
    </citation>
    <scope>NUCLEOTIDE SEQUENCE</scope>
</reference>
<organism evidence="1 2">
    <name type="scientific">Rotaria magnacalcarata</name>
    <dbReference type="NCBI Taxonomy" id="392030"/>
    <lineage>
        <taxon>Eukaryota</taxon>
        <taxon>Metazoa</taxon>
        <taxon>Spiralia</taxon>
        <taxon>Gnathifera</taxon>
        <taxon>Rotifera</taxon>
        <taxon>Eurotatoria</taxon>
        <taxon>Bdelloidea</taxon>
        <taxon>Philodinida</taxon>
        <taxon>Philodinidae</taxon>
        <taxon>Rotaria</taxon>
    </lineage>
</organism>
<evidence type="ECO:0000313" key="1">
    <source>
        <dbReference type="EMBL" id="CAF5096324.1"/>
    </source>
</evidence>
<name>A0A8S3EZC1_9BILA</name>